<dbReference type="PANTHER" id="PTHR33067">
    <property type="entry name" value="RNA-DIRECTED DNA POLYMERASE-RELATED"/>
    <property type="match status" value="1"/>
</dbReference>
<accession>A0AAD9X4X7</accession>
<evidence type="ECO:0000313" key="1">
    <source>
        <dbReference type="EMBL" id="KAK2652850.1"/>
    </source>
</evidence>
<name>A0AAD9X4X7_9ROSI</name>
<protein>
    <submittedName>
        <fullName evidence="1">Uncharacterized protein</fullName>
    </submittedName>
</protein>
<keyword evidence="2" id="KW-1185">Reference proteome</keyword>
<dbReference type="EMBL" id="JANJYI010000004">
    <property type="protein sequence ID" value="KAK2652850.1"/>
    <property type="molecule type" value="Genomic_DNA"/>
</dbReference>
<dbReference type="AlphaFoldDB" id="A0AAD9X4X7"/>
<dbReference type="PANTHER" id="PTHR33067:SF31">
    <property type="entry name" value="RNA-DIRECTED DNA POLYMERASE"/>
    <property type="match status" value="1"/>
</dbReference>
<organism evidence="1 2">
    <name type="scientific">Dipteronia dyeriana</name>
    <dbReference type="NCBI Taxonomy" id="168575"/>
    <lineage>
        <taxon>Eukaryota</taxon>
        <taxon>Viridiplantae</taxon>
        <taxon>Streptophyta</taxon>
        <taxon>Embryophyta</taxon>
        <taxon>Tracheophyta</taxon>
        <taxon>Spermatophyta</taxon>
        <taxon>Magnoliopsida</taxon>
        <taxon>eudicotyledons</taxon>
        <taxon>Gunneridae</taxon>
        <taxon>Pentapetalae</taxon>
        <taxon>rosids</taxon>
        <taxon>malvids</taxon>
        <taxon>Sapindales</taxon>
        <taxon>Sapindaceae</taxon>
        <taxon>Hippocastanoideae</taxon>
        <taxon>Acereae</taxon>
        <taxon>Dipteronia</taxon>
    </lineage>
</organism>
<comment type="caution">
    <text evidence="1">The sequence shown here is derived from an EMBL/GenBank/DDBJ whole genome shotgun (WGS) entry which is preliminary data.</text>
</comment>
<sequence length="149" mass="16858">MEKDVVVPLLFGRPFLATRGALIDVQDGKLTLRVVSKKEEFNMFNVTKNPSQYETCCKVDASSSLNVETLSRENLKKPFEPCVVQSTIIKNGRGGHKPVLCGVMSKNQGLFWRERETNKVKGFWVRMFYASHKLRKEGGDYVAPFGDPD</sequence>
<gene>
    <name evidence="1" type="ORF">Ddye_012706</name>
</gene>
<dbReference type="Proteomes" id="UP001280121">
    <property type="component" value="Unassembled WGS sequence"/>
</dbReference>
<evidence type="ECO:0000313" key="2">
    <source>
        <dbReference type="Proteomes" id="UP001280121"/>
    </source>
</evidence>
<proteinExistence type="predicted"/>
<reference evidence="1" key="1">
    <citation type="journal article" date="2023" name="Plant J.">
        <title>Genome sequences and population genomics provide insights into the demographic history, inbreeding, and mutation load of two 'living fossil' tree species of Dipteronia.</title>
        <authorList>
            <person name="Feng Y."/>
            <person name="Comes H.P."/>
            <person name="Chen J."/>
            <person name="Zhu S."/>
            <person name="Lu R."/>
            <person name="Zhang X."/>
            <person name="Li P."/>
            <person name="Qiu J."/>
            <person name="Olsen K.M."/>
            <person name="Qiu Y."/>
        </authorList>
    </citation>
    <scope>NUCLEOTIDE SEQUENCE</scope>
    <source>
        <strain evidence="1">KIB01</strain>
    </source>
</reference>